<comment type="caution">
    <text evidence="10">The sequence shown here is derived from an EMBL/GenBank/DDBJ whole genome shotgun (WGS) entry which is preliminary data.</text>
</comment>
<evidence type="ECO:0000256" key="5">
    <source>
        <dbReference type="ARBA" id="ARBA00022777"/>
    </source>
</evidence>
<dbReference type="InterPro" id="IPR017438">
    <property type="entry name" value="ATP-NAD_kinase_N"/>
</dbReference>
<evidence type="ECO:0000256" key="4">
    <source>
        <dbReference type="ARBA" id="ARBA00022741"/>
    </source>
</evidence>
<keyword evidence="7" id="KW-0444">Lipid biosynthesis</keyword>
<dbReference type="SUPFAM" id="SSF111331">
    <property type="entry name" value="NAD kinase/diacylglycerol kinase-like"/>
    <property type="match status" value="1"/>
</dbReference>
<keyword evidence="11" id="KW-1185">Reference proteome</keyword>
<dbReference type="GO" id="GO:0008654">
    <property type="term" value="P:phospholipid biosynthetic process"/>
    <property type="evidence" value="ECO:0007669"/>
    <property type="project" value="UniProtKB-KW"/>
</dbReference>
<evidence type="ECO:0000256" key="3">
    <source>
        <dbReference type="ARBA" id="ARBA00022679"/>
    </source>
</evidence>
<reference evidence="10" key="1">
    <citation type="submission" date="2007-11" db="EMBL/GenBank/DDBJ databases">
        <authorList>
            <person name="Fulton L."/>
            <person name="Clifton S."/>
            <person name="Fulton B."/>
            <person name="Xu J."/>
            <person name="Minx P."/>
            <person name="Pepin K.H."/>
            <person name="Johnson M."/>
            <person name="Thiruvilangam P."/>
            <person name="Bhonagiri V."/>
            <person name="Nash W.E."/>
            <person name="Mardis E.R."/>
            <person name="Wilson R.K."/>
        </authorList>
    </citation>
    <scope>NUCLEOTIDE SEQUENCE [LARGE SCALE GENOMIC DNA]</scope>
    <source>
        <strain evidence="10">DSM 14662</strain>
    </source>
</reference>
<feature type="domain" description="DAGKc" evidence="9">
    <location>
        <begin position="1"/>
        <end position="132"/>
    </location>
</feature>
<dbReference type="AlphaFoldDB" id="B0MBN6"/>
<evidence type="ECO:0000256" key="2">
    <source>
        <dbReference type="ARBA" id="ARBA00005983"/>
    </source>
</evidence>
<dbReference type="InterPro" id="IPR016064">
    <property type="entry name" value="NAD/diacylglycerol_kinase_sf"/>
</dbReference>
<evidence type="ECO:0000313" key="11">
    <source>
        <dbReference type="Proteomes" id="UP000004935"/>
    </source>
</evidence>
<dbReference type="EC" id="2.7.1.-" evidence="10"/>
<dbReference type="EMBL" id="ABAX03000010">
    <property type="protein sequence ID" value="EDR98470.1"/>
    <property type="molecule type" value="Genomic_DNA"/>
</dbReference>
<sequence length="306" mass="33577">MMMYYFIVNPNAGSRKGMRCWEEIKPYLLEEGIVFRELLTKGEGDAARFAERITEKGRPDVIVAVGGDGTLHETVSGMKKGTEAKLAFIPAGSGNDFARGMGYSKDPKERLRSILADENGAVINVGSTFAPDASGCFLVSSGIGYDARVCHMVNHAKTKKLMNRLHMGKLTYLGIGLRGLFAAELFEMRLVLDDSREEIFHDVLFASVHNLPYEGGGLKFSPDARPDDGFLNLCIVAGISKAKMIRLLSRVPGGKHIGCPGVYSFRCRKAEFFMEKPQFFHMDGEVPGQSCHVTAEIGSENLQILG</sequence>
<evidence type="ECO:0000313" key="10">
    <source>
        <dbReference type="EMBL" id="EDR98470.1"/>
    </source>
</evidence>
<comment type="similarity">
    <text evidence="2">Belongs to the diacylglycerol/lipid kinase family.</text>
</comment>
<dbReference type="GO" id="GO:0005524">
    <property type="term" value="F:ATP binding"/>
    <property type="evidence" value="ECO:0007669"/>
    <property type="project" value="UniProtKB-KW"/>
</dbReference>
<proteinExistence type="inferred from homology"/>
<dbReference type="Proteomes" id="UP000004935">
    <property type="component" value="Unassembled WGS sequence"/>
</dbReference>
<protein>
    <submittedName>
        <fullName evidence="10">Lipid kinase, YegS/Rv2252/BmrU family</fullName>
        <ecNumber evidence="10">2.7.1.-</ecNumber>
    </submittedName>
</protein>
<dbReference type="InterPro" id="IPR001206">
    <property type="entry name" value="Diacylglycerol_kinase_cat_dom"/>
</dbReference>
<evidence type="ECO:0000259" key="9">
    <source>
        <dbReference type="PROSITE" id="PS50146"/>
    </source>
</evidence>
<dbReference type="InterPro" id="IPR050187">
    <property type="entry name" value="Lipid_Phosphate_FormReg"/>
</dbReference>
<dbReference type="Pfam" id="PF19279">
    <property type="entry name" value="YegS_C"/>
    <property type="match status" value="1"/>
</dbReference>
<dbReference type="GO" id="GO:0016301">
    <property type="term" value="F:kinase activity"/>
    <property type="evidence" value="ECO:0007669"/>
    <property type="project" value="UniProtKB-KW"/>
</dbReference>
<dbReference type="PANTHER" id="PTHR12358">
    <property type="entry name" value="SPHINGOSINE KINASE"/>
    <property type="match status" value="1"/>
</dbReference>
<keyword evidence="7" id="KW-0594">Phospholipid biosynthesis</keyword>
<dbReference type="PANTHER" id="PTHR12358:SF54">
    <property type="entry name" value="SPHINGOSINE KINASE RELATED PROTEIN"/>
    <property type="match status" value="1"/>
</dbReference>
<organism evidence="10 11">
    <name type="scientific">Anaerostipes caccae (strain DSM 14662 / CCUG 47493 / JCM 13470 / NCIMB 13811 / L1-92)</name>
    <dbReference type="NCBI Taxonomy" id="411490"/>
    <lineage>
        <taxon>Bacteria</taxon>
        <taxon>Bacillati</taxon>
        <taxon>Bacillota</taxon>
        <taxon>Clostridia</taxon>
        <taxon>Lachnospirales</taxon>
        <taxon>Lachnospiraceae</taxon>
        <taxon>Anaerostipes</taxon>
    </lineage>
</organism>
<evidence type="ECO:0000256" key="7">
    <source>
        <dbReference type="ARBA" id="ARBA00023209"/>
    </source>
</evidence>
<dbReference type="Gene3D" id="2.60.200.40">
    <property type="match status" value="1"/>
</dbReference>
<keyword evidence="3 10" id="KW-0808">Transferase</keyword>
<dbReference type="InterPro" id="IPR045540">
    <property type="entry name" value="YegS/DAGK_C"/>
</dbReference>
<evidence type="ECO:0000256" key="6">
    <source>
        <dbReference type="ARBA" id="ARBA00022840"/>
    </source>
</evidence>
<reference evidence="10" key="2">
    <citation type="submission" date="2013-11" db="EMBL/GenBank/DDBJ databases">
        <title>Draft genome sequence of Anaerostipes caccae (DSM 14662).</title>
        <authorList>
            <person name="Sudarsanam P."/>
            <person name="Ley R."/>
            <person name="Guruge J."/>
            <person name="Turnbaugh P.J."/>
            <person name="Mahowald M."/>
            <person name="Liep D."/>
            <person name="Gordon J."/>
        </authorList>
    </citation>
    <scope>NUCLEOTIDE SEQUENCE</scope>
    <source>
        <strain evidence="10">DSM 14662</strain>
    </source>
</reference>
<keyword evidence="7" id="KW-0443">Lipid metabolism</keyword>
<dbReference type="Gene3D" id="3.40.50.10330">
    <property type="entry name" value="Probable inorganic polyphosphate/atp-NAD kinase, domain 1"/>
    <property type="match status" value="1"/>
</dbReference>
<evidence type="ECO:0000256" key="8">
    <source>
        <dbReference type="ARBA" id="ARBA00023264"/>
    </source>
</evidence>
<dbReference type="InterPro" id="IPR005218">
    <property type="entry name" value="Diacylglycerol/lipid_kinase"/>
</dbReference>
<dbReference type="eggNOG" id="COG1597">
    <property type="taxonomic scope" value="Bacteria"/>
</dbReference>
<keyword evidence="6" id="KW-0067">ATP-binding</keyword>
<gene>
    <name evidence="10" type="ORF">ANACAC_01057</name>
</gene>
<keyword evidence="8" id="KW-1208">Phospholipid metabolism</keyword>
<dbReference type="PROSITE" id="PS50146">
    <property type="entry name" value="DAGK"/>
    <property type="match status" value="1"/>
</dbReference>
<keyword evidence="5 10" id="KW-0418">Kinase</keyword>
<name>B0MBN6_ANACD</name>
<dbReference type="Pfam" id="PF00781">
    <property type="entry name" value="DAGK_cat"/>
    <property type="match status" value="1"/>
</dbReference>
<dbReference type="NCBIfam" id="TIGR00147">
    <property type="entry name" value="YegS/Rv2252/BmrU family lipid kinase"/>
    <property type="match status" value="1"/>
</dbReference>
<dbReference type="STRING" id="411490.ANACAC_01057"/>
<dbReference type="SMART" id="SM00046">
    <property type="entry name" value="DAGKc"/>
    <property type="match status" value="1"/>
</dbReference>
<comment type="cofactor">
    <cofactor evidence="1">
        <name>Mg(2+)</name>
        <dbReference type="ChEBI" id="CHEBI:18420"/>
    </cofactor>
</comment>
<dbReference type="HOGENOM" id="CLU_045532_0_2_9"/>
<evidence type="ECO:0000256" key="1">
    <source>
        <dbReference type="ARBA" id="ARBA00001946"/>
    </source>
</evidence>
<keyword evidence="4" id="KW-0547">Nucleotide-binding</keyword>
<accession>B0MBN6</accession>